<dbReference type="RefSeq" id="WP_092864137.1">
    <property type="nucleotide sequence ID" value="NZ_FOQH01000011.1"/>
</dbReference>
<evidence type="ECO:0000313" key="2">
    <source>
        <dbReference type="Proteomes" id="UP000199377"/>
    </source>
</evidence>
<protein>
    <submittedName>
        <fullName evidence="1">Uncharacterized protein</fullName>
    </submittedName>
</protein>
<dbReference type="NCBIfam" id="NF010240">
    <property type="entry name" value="PRK13687.1"/>
    <property type="match status" value="1"/>
</dbReference>
<dbReference type="OrthoDB" id="7204880at2"/>
<dbReference type="EMBL" id="FOQH01000011">
    <property type="protein sequence ID" value="SFI97116.1"/>
    <property type="molecule type" value="Genomic_DNA"/>
</dbReference>
<dbReference type="AlphaFoldDB" id="A0A1I3MKB9"/>
<dbReference type="Pfam" id="PF09857">
    <property type="entry name" value="YjhX_toxin"/>
    <property type="match status" value="1"/>
</dbReference>
<dbReference type="InterPro" id="IPR018654">
    <property type="entry name" value="YjhX_toxin"/>
</dbReference>
<organism evidence="1 2">
    <name type="scientific">Albimonas pacifica</name>
    <dbReference type="NCBI Taxonomy" id="1114924"/>
    <lineage>
        <taxon>Bacteria</taxon>
        <taxon>Pseudomonadati</taxon>
        <taxon>Pseudomonadota</taxon>
        <taxon>Alphaproteobacteria</taxon>
        <taxon>Rhodobacterales</taxon>
        <taxon>Paracoccaceae</taxon>
        <taxon>Albimonas</taxon>
    </lineage>
</organism>
<reference evidence="1 2" key="1">
    <citation type="submission" date="2016-10" db="EMBL/GenBank/DDBJ databases">
        <authorList>
            <person name="de Groot N.N."/>
        </authorList>
    </citation>
    <scope>NUCLEOTIDE SEQUENCE [LARGE SCALE GENOMIC DNA]</scope>
    <source>
        <strain evidence="1 2">CGMCC 1.11030</strain>
    </source>
</reference>
<proteinExistence type="predicted"/>
<keyword evidence="2" id="KW-1185">Reference proteome</keyword>
<accession>A0A1I3MKB9</accession>
<dbReference type="Proteomes" id="UP000199377">
    <property type="component" value="Unassembled WGS sequence"/>
</dbReference>
<gene>
    <name evidence="1" type="ORF">SAMN05216258_111133</name>
</gene>
<sequence length="86" mass="9702">MNISKREQRVLHALARGGALRVERGPNGKPLSVDCVTREGWRLEDGDMAVFRRLVRRGWIVSHAGGPYRLTRDGRLAVRAQPDNRA</sequence>
<name>A0A1I3MKB9_9RHOB</name>
<evidence type="ECO:0000313" key="1">
    <source>
        <dbReference type="EMBL" id="SFI97116.1"/>
    </source>
</evidence>